<proteinExistence type="predicted"/>
<name>A0AAV9EHW2_ACOCL</name>
<evidence type="ECO:0000256" key="1">
    <source>
        <dbReference type="SAM" id="MobiDB-lite"/>
    </source>
</evidence>
<dbReference type="AlphaFoldDB" id="A0AAV9EHW2"/>
<feature type="compositionally biased region" description="Basic and acidic residues" evidence="1">
    <location>
        <begin position="32"/>
        <end position="45"/>
    </location>
</feature>
<dbReference type="Proteomes" id="UP001180020">
    <property type="component" value="Unassembled WGS sequence"/>
</dbReference>
<sequence>MRPLHGSLLCRRDERLRASFNPIKLLASLGDEEQKQDQLETELPKFNDGSSPHMINGDEGEEDMGFVLGIADVDWLQGFCIGKIDIYSRESVFWASLSPSSVSLKGFILGIADWEPLSSEDSRVSSLPYRPNAHRY</sequence>
<keyword evidence="3" id="KW-1185">Reference proteome</keyword>
<dbReference type="EMBL" id="JAUJYO010000007">
    <property type="protein sequence ID" value="KAK1311632.1"/>
    <property type="molecule type" value="Genomic_DNA"/>
</dbReference>
<feature type="region of interest" description="Disordered" evidence="1">
    <location>
        <begin position="31"/>
        <end position="58"/>
    </location>
</feature>
<reference evidence="2" key="2">
    <citation type="submission" date="2023-06" db="EMBL/GenBank/DDBJ databases">
        <authorList>
            <person name="Ma L."/>
            <person name="Liu K.-W."/>
            <person name="Li Z."/>
            <person name="Hsiao Y.-Y."/>
            <person name="Qi Y."/>
            <person name="Fu T."/>
            <person name="Tang G."/>
            <person name="Zhang D."/>
            <person name="Sun W.-H."/>
            <person name="Liu D.-K."/>
            <person name="Li Y."/>
            <person name="Chen G.-Z."/>
            <person name="Liu X.-D."/>
            <person name="Liao X.-Y."/>
            <person name="Jiang Y.-T."/>
            <person name="Yu X."/>
            <person name="Hao Y."/>
            <person name="Huang J."/>
            <person name="Zhao X.-W."/>
            <person name="Ke S."/>
            <person name="Chen Y.-Y."/>
            <person name="Wu W.-L."/>
            <person name="Hsu J.-L."/>
            <person name="Lin Y.-F."/>
            <person name="Huang M.-D."/>
            <person name="Li C.-Y."/>
            <person name="Huang L."/>
            <person name="Wang Z.-W."/>
            <person name="Zhao X."/>
            <person name="Zhong W.-Y."/>
            <person name="Peng D.-H."/>
            <person name="Ahmad S."/>
            <person name="Lan S."/>
            <person name="Zhang J.-S."/>
            <person name="Tsai W.-C."/>
            <person name="Van De Peer Y."/>
            <person name="Liu Z.-J."/>
        </authorList>
    </citation>
    <scope>NUCLEOTIDE SEQUENCE</scope>
    <source>
        <strain evidence="2">CP</strain>
        <tissue evidence="2">Leaves</tissue>
    </source>
</reference>
<organism evidence="2 3">
    <name type="scientific">Acorus calamus</name>
    <name type="common">Sweet flag</name>
    <dbReference type="NCBI Taxonomy" id="4465"/>
    <lineage>
        <taxon>Eukaryota</taxon>
        <taxon>Viridiplantae</taxon>
        <taxon>Streptophyta</taxon>
        <taxon>Embryophyta</taxon>
        <taxon>Tracheophyta</taxon>
        <taxon>Spermatophyta</taxon>
        <taxon>Magnoliopsida</taxon>
        <taxon>Liliopsida</taxon>
        <taxon>Acoraceae</taxon>
        <taxon>Acorus</taxon>
    </lineage>
</organism>
<evidence type="ECO:0000313" key="2">
    <source>
        <dbReference type="EMBL" id="KAK1311632.1"/>
    </source>
</evidence>
<protein>
    <submittedName>
        <fullName evidence="2">Uncharacterized protein</fullName>
    </submittedName>
</protein>
<comment type="caution">
    <text evidence="2">The sequence shown here is derived from an EMBL/GenBank/DDBJ whole genome shotgun (WGS) entry which is preliminary data.</text>
</comment>
<gene>
    <name evidence="2" type="ORF">QJS10_CPA07g01012</name>
</gene>
<reference evidence="2" key="1">
    <citation type="journal article" date="2023" name="Nat. Commun.">
        <title>Diploid and tetraploid genomes of Acorus and the evolution of monocots.</title>
        <authorList>
            <person name="Ma L."/>
            <person name="Liu K.W."/>
            <person name="Li Z."/>
            <person name="Hsiao Y.Y."/>
            <person name="Qi Y."/>
            <person name="Fu T."/>
            <person name="Tang G.D."/>
            <person name="Zhang D."/>
            <person name="Sun W.H."/>
            <person name="Liu D.K."/>
            <person name="Li Y."/>
            <person name="Chen G.Z."/>
            <person name="Liu X.D."/>
            <person name="Liao X.Y."/>
            <person name="Jiang Y.T."/>
            <person name="Yu X."/>
            <person name="Hao Y."/>
            <person name="Huang J."/>
            <person name="Zhao X.W."/>
            <person name="Ke S."/>
            <person name="Chen Y.Y."/>
            <person name="Wu W.L."/>
            <person name="Hsu J.L."/>
            <person name="Lin Y.F."/>
            <person name="Huang M.D."/>
            <person name="Li C.Y."/>
            <person name="Huang L."/>
            <person name="Wang Z.W."/>
            <person name="Zhao X."/>
            <person name="Zhong W.Y."/>
            <person name="Peng D.H."/>
            <person name="Ahmad S."/>
            <person name="Lan S."/>
            <person name="Zhang J.S."/>
            <person name="Tsai W.C."/>
            <person name="Van de Peer Y."/>
            <person name="Liu Z.J."/>
        </authorList>
    </citation>
    <scope>NUCLEOTIDE SEQUENCE</scope>
    <source>
        <strain evidence="2">CP</strain>
    </source>
</reference>
<accession>A0AAV9EHW2</accession>
<evidence type="ECO:0000313" key="3">
    <source>
        <dbReference type="Proteomes" id="UP001180020"/>
    </source>
</evidence>